<evidence type="ECO:0000313" key="3">
    <source>
        <dbReference type="Proteomes" id="UP000606194"/>
    </source>
</evidence>
<reference evidence="2" key="1">
    <citation type="journal article" date="2014" name="Int. J. Syst. Evol. Microbiol.">
        <title>Complete genome sequence of Corynebacterium casei LMG S-19264T (=DSM 44701T), isolated from a smear-ripened cheese.</title>
        <authorList>
            <consortium name="US DOE Joint Genome Institute (JGI-PGF)"/>
            <person name="Walter F."/>
            <person name="Albersmeier A."/>
            <person name="Kalinowski J."/>
            <person name="Ruckert C."/>
        </authorList>
    </citation>
    <scope>NUCLEOTIDE SEQUENCE</scope>
    <source>
        <strain evidence="2">JCM 4386</strain>
    </source>
</reference>
<reference evidence="2" key="2">
    <citation type="submission" date="2020-09" db="EMBL/GenBank/DDBJ databases">
        <authorList>
            <person name="Sun Q."/>
            <person name="Ohkuma M."/>
        </authorList>
    </citation>
    <scope>NUCLEOTIDE SEQUENCE</scope>
    <source>
        <strain evidence="2">JCM 4386</strain>
    </source>
</reference>
<protein>
    <submittedName>
        <fullName evidence="2">Uncharacterized protein</fullName>
    </submittedName>
</protein>
<feature type="transmembrane region" description="Helical" evidence="1">
    <location>
        <begin position="34"/>
        <end position="54"/>
    </location>
</feature>
<keyword evidence="3" id="KW-1185">Reference proteome</keyword>
<gene>
    <name evidence="2" type="ORF">GCM10010269_15960</name>
</gene>
<keyword evidence="1" id="KW-0812">Transmembrane</keyword>
<dbReference type="Proteomes" id="UP000606194">
    <property type="component" value="Unassembled WGS sequence"/>
</dbReference>
<sequence>MNEPDRTAPAARVPGRFGLAHAWIRRRNALISSALRGAAYSSGAGAVGLLSWWLRHAI</sequence>
<keyword evidence="1" id="KW-0472">Membrane</keyword>
<evidence type="ECO:0000313" key="2">
    <source>
        <dbReference type="EMBL" id="GGR77504.1"/>
    </source>
</evidence>
<name>A0A918FSR8_9ACTN</name>
<dbReference type="AlphaFoldDB" id="A0A918FSR8"/>
<accession>A0A918FSR8</accession>
<dbReference type="EMBL" id="BMTL01000005">
    <property type="protein sequence ID" value="GGR77504.1"/>
    <property type="molecule type" value="Genomic_DNA"/>
</dbReference>
<organism evidence="2 3">
    <name type="scientific">Streptomyces humidus</name>
    <dbReference type="NCBI Taxonomy" id="52259"/>
    <lineage>
        <taxon>Bacteria</taxon>
        <taxon>Bacillati</taxon>
        <taxon>Actinomycetota</taxon>
        <taxon>Actinomycetes</taxon>
        <taxon>Kitasatosporales</taxon>
        <taxon>Streptomycetaceae</taxon>
        <taxon>Streptomyces</taxon>
    </lineage>
</organism>
<comment type="caution">
    <text evidence="2">The sequence shown here is derived from an EMBL/GenBank/DDBJ whole genome shotgun (WGS) entry which is preliminary data.</text>
</comment>
<evidence type="ECO:0000256" key="1">
    <source>
        <dbReference type="SAM" id="Phobius"/>
    </source>
</evidence>
<proteinExistence type="predicted"/>
<keyword evidence="1" id="KW-1133">Transmembrane helix</keyword>
<dbReference type="RefSeq" id="WP_190148519.1">
    <property type="nucleotide sequence ID" value="NZ_BMTL01000005.1"/>
</dbReference>